<protein>
    <submittedName>
        <fullName evidence="1">DUF4249 family protein</fullName>
    </submittedName>
</protein>
<dbReference type="Proteomes" id="UP000707206">
    <property type="component" value="Unassembled WGS sequence"/>
</dbReference>
<evidence type="ECO:0000313" key="2">
    <source>
        <dbReference type="Proteomes" id="UP000707206"/>
    </source>
</evidence>
<dbReference type="Pfam" id="PF14054">
    <property type="entry name" value="DUF4249"/>
    <property type="match status" value="1"/>
</dbReference>
<dbReference type="RefSeq" id="WP_152573852.1">
    <property type="nucleotide sequence ID" value="NZ_VIKU02000002.1"/>
</dbReference>
<keyword evidence="2" id="KW-1185">Reference proteome</keyword>
<sequence length="277" mass="31988">MRYFILILCLLFCFYGCEDVIEPELSETLRNIVIDGQIHTFYGDESGITRVFVQIQYSNPYFVENIDYVNDADIILVNLNTNDTLLFDSKNVSNGLYRLKQPLADFDKMASYELTVLHKNQIFRATNHWQRTVSIDTIVNLGPIALDEFDRAELKVYFTDLSDRKDYYLATVTSYEEPLLFDDRFFNGNQFSFSIYPVRKNSSKDTLSGAVILQGVDPSYFTYWDILLELGNPAISGPFATPRPNSYGNFINVSDKTNPPFGYFAISEIDRYTFNFQ</sequence>
<gene>
    <name evidence="1" type="ORF">FK220_008305</name>
</gene>
<dbReference type="EMBL" id="VIKU02000002">
    <property type="protein sequence ID" value="NHF59339.1"/>
    <property type="molecule type" value="Genomic_DNA"/>
</dbReference>
<dbReference type="AlphaFoldDB" id="A0A967AS35"/>
<organism evidence="1 2">
    <name type="scientific">Pelagihabitans pacificus</name>
    <dbReference type="NCBI Taxonomy" id="2696054"/>
    <lineage>
        <taxon>Bacteria</taxon>
        <taxon>Pseudomonadati</taxon>
        <taxon>Bacteroidota</taxon>
        <taxon>Flavobacteriia</taxon>
        <taxon>Flavobacteriales</taxon>
        <taxon>Flavobacteriaceae</taxon>
        <taxon>Pelagihabitans</taxon>
    </lineage>
</organism>
<reference evidence="1" key="1">
    <citation type="submission" date="2019-07" db="EMBL/GenBank/DDBJ databases">
        <authorList>
            <person name="De-Chao Zhang Q."/>
        </authorList>
    </citation>
    <scope>NUCLEOTIDE SEQUENCE</scope>
    <source>
        <strain evidence="1">TP-CH-4</strain>
    </source>
</reference>
<proteinExistence type="predicted"/>
<dbReference type="InterPro" id="IPR025345">
    <property type="entry name" value="DUF4249"/>
</dbReference>
<accession>A0A967AS35</accession>
<comment type="caution">
    <text evidence="1">The sequence shown here is derived from an EMBL/GenBank/DDBJ whole genome shotgun (WGS) entry which is preliminary data.</text>
</comment>
<evidence type="ECO:0000313" key="1">
    <source>
        <dbReference type="EMBL" id="NHF59339.1"/>
    </source>
</evidence>
<reference evidence="1" key="2">
    <citation type="submission" date="2020-03" db="EMBL/GenBank/DDBJ databases">
        <title>Flavobacteriaceae bacterium strain TP-CH-4, a member of the family Flavobacteriaceae isolated from a deep-sea seamount.</title>
        <authorList>
            <person name="Zhang D.-C."/>
        </authorList>
    </citation>
    <scope>NUCLEOTIDE SEQUENCE</scope>
    <source>
        <strain evidence="1">TP-CH-4</strain>
    </source>
</reference>
<name>A0A967AS35_9FLAO</name>